<dbReference type="EMBL" id="JAVHUY010000049">
    <property type="protein sequence ID" value="MDQ7909943.1"/>
    <property type="molecule type" value="Genomic_DNA"/>
</dbReference>
<evidence type="ECO:0000313" key="3">
    <source>
        <dbReference type="Proteomes" id="UP001230908"/>
    </source>
</evidence>
<organism evidence="2 3">
    <name type="scientific">Phytohabitans maris</name>
    <dbReference type="NCBI Taxonomy" id="3071409"/>
    <lineage>
        <taxon>Bacteria</taxon>
        <taxon>Bacillati</taxon>
        <taxon>Actinomycetota</taxon>
        <taxon>Actinomycetes</taxon>
        <taxon>Micromonosporales</taxon>
        <taxon>Micromonosporaceae</taxon>
    </lineage>
</organism>
<comment type="caution">
    <text evidence="2">The sequence shown here is derived from an EMBL/GenBank/DDBJ whole genome shotgun (WGS) entry which is preliminary data.</text>
</comment>
<gene>
    <name evidence="2" type="ORF">RB614_36140</name>
</gene>
<name>A0ABU0ZSD7_9ACTN</name>
<evidence type="ECO:0000313" key="2">
    <source>
        <dbReference type="EMBL" id="MDQ7909943.1"/>
    </source>
</evidence>
<sequence>MGRLHHVDYLHDGHAHHGHGDHYDECTVEGLHVGAEAHEHSHADGCGHEAGVDHRSAPSASCRPHHVPGA</sequence>
<dbReference type="RefSeq" id="WP_308717200.1">
    <property type="nucleotide sequence ID" value="NZ_JAVHUY010000049.1"/>
</dbReference>
<evidence type="ECO:0000256" key="1">
    <source>
        <dbReference type="SAM" id="MobiDB-lite"/>
    </source>
</evidence>
<dbReference type="Proteomes" id="UP001230908">
    <property type="component" value="Unassembled WGS sequence"/>
</dbReference>
<proteinExistence type="predicted"/>
<accession>A0ABU0ZSD7</accession>
<feature type="region of interest" description="Disordered" evidence="1">
    <location>
        <begin position="1"/>
        <end position="20"/>
    </location>
</feature>
<reference evidence="2 3" key="1">
    <citation type="submission" date="2023-08" db="EMBL/GenBank/DDBJ databases">
        <title>Phytohabitans sansha sp. nov., isolated from marine sediment.</title>
        <authorList>
            <person name="Zhao Y."/>
            <person name="Yi K."/>
        </authorList>
    </citation>
    <scope>NUCLEOTIDE SEQUENCE [LARGE SCALE GENOMIC DNA]</scope>
    <source>
        <strain evidence="2 3">ZYX-F-186</strain>
    </source>
</reference>
<feature type="compositionally biased region" description="Basic and acidic residues" evidence="1">
    <location>
        <begin position="38"/>
        <end position="56"/>
    </location>
</feature>
<feature type="region of interest" description="Disordered" evidence="1">
    <location>
        <begin position="38"/>
        <end position="70"/>
    </location>
</feature>
<evidence type="ECO:0008006" key="4">
    <source>
        <dbReference type="Google" id="ProtNLM"/>
    </source>
</evidence>
<protein>
    <recommendedName>
        <fullName evidence="4">Threonine dehydratase</fullName>
    </recommendedName>
</protein>
<keyword evidence="3" id="KW-1185">Reference proteome</keyword>